<dbReference type="GO" id="GO:0015297">
    <property type="term" value="F:antiporter activity"/>
    <property type="evidence" value="ECO:0007669"/>
    <property type="project" value="InterPro"/>
</dbReference>
<keyword evidence="2" id="KW-0813">Transport</keyword>
<keyword evidence="3 7" id="KW-0812">Transmembrane</keyword>
<gene>
    <name evidence="9" type="ORF">C7444_106162</name>
</gene>
<keyword evidence="5" id="KW-0406">Ion transport</keyword>
<feature type="transmembrane region" description="Helical" evidence="7">
    <location>
        <begin position="97"/>
        <end position="116"/>
    </location>
</feature>
<dbReference type="InterPro" id="IPR050794">
    <property type="entry name" value="CPA2_transporter"/>
</dbReference>
<dbReference type="PANTHER" id="PTHR32468">
    <property type="entry name" value="CATION/H + ANTIPORTER"/>
    <property type="match status" value="1"/>
</dbReference>
<dbReference type="GO" id="GO:0016020">
    <property type="term" value="C:membrane"/>
    <property type="evidence" value="ECO:0007669"/>
    <property type="project" value="UniProtKB-SubCell"/>
</dbReference>
<evidence type="ECO:0000259" key="8">
    <source>
        <dbReference type="Pfam" id="PF00999"/>
    </source>
</evidence>
<dbReference type="AlphaFoldDB" id="A0A318HC12"/>
<name>A0A318HC12_9BURK</name>
<feature type="domain" description="Cation/H+ exchanger transmembrane" evidence="8">
    <location>
        <begin position="46"/>
        <end position="438"/>
    </location>
</feature>
<dbReference type="PANTHER" id="PTHR32468:SF0">
    <property type="entry name" value="K(+)_H(+) ANTIPORTER 1"/>
    <property type="match status" value="1"/>
</dbReference>
<sequence length="455" mass="48325">MGSDPSLVVSAAQAASSAARVAGVHASEHLLFATLVQLVIIVLGGRLGGVLARRLGQSAAVGEIVMGLLLGPSLFGLLAPELFAAVFRSTPPQTLTMLSQIGLLLLMFQIGLEFDFAHLGERRNRHVVWWVAAAGLVAPFGLGLLFAWWLPPAYLTEAPRLAFALFVATAFSITALPILGRILMEFRLSRTPLGVITISAAAINDVVGWLLLAMVTALSTAAFSLRDFAVEVALVLAFGALSWWVIRPPLERFVAWRLGRGEAAAGGGAGPATLDPTLMGVIIAVIFLMGMATFQLGIFAIFGGFMAGVLLHRQRDFALAWQERVGSFVQVFFLPIFFTYTGLRTDVGSLGSASAWGWCALLITLATLGKFGACWLAARVAGLSGPAARLVGILMNTRALMELIIINVGYDLGVIGREVFTMLVLMAVFSTLVTTPLLRRWLPGLRGDAVLAGAP</sequence>
<keyword evidence="6 7" id="KW-0472">Membrane</keyword>
<proteinExistence type="predicted"/>
<dbReference type="Proteomes" id="UP000247811">
    <property type="component" value="Unassembled WGS sequence"/>
</dbReference>
<evidence type="ECO:0000313" key="9">
    <source>
        <dbReference type="EMBL" id="PXW96641.1"/>
    </source>
</evidence>
<keyword evidence="4 7" id="KW-1133">Transmembrane helix</keyword>
<evidence type="ECO:0000256" key="1">
    <source>
        <dbReference type="ARBA" id="ARBA00004141"/>
    </source>
</evidence>
<feature type="transmembrane region" description="Helical" evidence="7">
    <location>
        <begin position="64"/>
        <end position="85"/>
    </location>
</feature>
<feature type="transmembrane region" description="Helical" evidence="7">
    <location>
        <begin position="195"/>
        <end position="222"/>
    </location>
</feature>
<feature type="transmembrane region" description="Helical" evidence="7">
    <location>
        <begin position="267"/>
        <end position="288"/>
    </location>
</feature>
<dbReference type="GO" id="GO:1902600">
    <property type="term" value="P:proton transmembrane transport"/>
    <property type="evidence" value="ECO:0007669"/>
    <property type="project" value="InterPro"/>
</dbReference>
<feature type="transmembrane region" description="Helical" evidence="7">
    <location>
        <begin position="294"/>
        <end position="313"/>
    </location>
</feature>
<feature type="transmembrane region" description="Helical" evidence="7">
    <location>
        <begin position="390"/>
        <end position="408"/>
    </location>
</feature>
<feature type="transmembrane region" description="Helical" evidence="7">
    <location>
        <begin position="228"/>
        <end position="246"/>
    </location>
</feature>
<feature type="transmembrane region" description="Helical" evidence="7">
    <location>
        <begin position="128"/>
        <end position="149"/>
    </location>
</feature>
<dbReference type="InterPro" id="IPR006153">
    <property type="entry name" value="Cation/H_exchanger_TM"/>
</dbReference>
<reference evidence="9 10" key="1">
    <citation type="submission" date="2018-05" db="EMBL/GenBank/DDBJ databases">
        <title>Genomic Encyclopedia of Type Strains, Phase IV (KMG-IV): sequencing the most valuable type-strain genomes for metagenomic binning, comparative biology and taxonomic classification.</title>
        <authorList>
            <person name="Goeker M."/>
        </authorList>
    </citation>
    <scope>NUCLEOTIDE SEQUENCE [LARGE SCALE GENOMIC DNA]</scope>
    <source>
        <strain evidence="9 10">DSM 566</strain>
    </source>
</reference>
<evidence type="ECO:0000256" key="2">
    <source>
        <dbReference type="ARBA" id="ARBA00022448"/>
    </source>
</evidence>
<evidence type="ECO:0000256" key="6">
    <source>
        <dbReference type="ARBA" id="ARBA00023136"/>
    </source>
</evidence>
<dbReference type="Pfam" id="PF00999">
    <property type="entry name" value="Na_H_Exchanger"/>
    <property type="match status" value="1"/>
</dbReference>
<dbReference type="OrthoDB" id="9793589at2"/>
<feature type="transmembrane region" description="Helical" evidence="7">
    <location>
        <begin position="161"/>
        <end position="183"/>
    </location>
</feature>
<evidence type="ECO:0000256" key="7">
    <source>
        <dbReference type="SAM" id="Phobius"/>
    </source>
</evidence>
<comment type="caution">
    <text evidence="9">The sequence shown here is derived from an EMBL/GenBank/DDBJ whole genome shotgun (WGS) entry which is preliminary data.</text>
</comment>
<dbReference type="EMBL" id="QJJS01000006">
    <property type="protein sequence ID" value="PXW96641.1"/>
    <property type="molecule type" value="Genomic_DNA"/>
</dbReference>
<feature type="transmembrane region" description="Helical" evidence="7">
    <location>
        <begin position="30"/>
        <end position="52"/>
    </location>
</feature>
<feature type="transmembrane region" description="Helical" evidence="7">
    <location>
        <begin position="420"/>
        <end position="438"/>
    </location>
</feature>
<evidence type="ECO:0000313" key="10">
    <source>
        <dbReference type="Proteomes" id="UP000247811"/>
    </source>
</evidence>
<dbReference type="RefSeq" id="WP_110400459.1">
    <property type="nucleotide sequence ID" value="NZ_QJJS01000006.1"/>
</dbReference>
<dbReference type="Gene3D" id="1.20.1530.20">
    <property type="match status" value="1"/>
</dbReference>
<comment type="subcellular location">
    <subcellularLocation>
        <location evidence="1">Membrane</location>
        <topology evidence="1">Multi-pass membrane protein</topology>
    </subcellularLocation>
</comment>
<feature type="transmembrane region" description="Helical" evidence="7">
    <location>
        <begin position="325"/>
        <end position="343"/>
    </location>
</feature>
<evidence type="ECO:0000256" key="4">
    <source>
        <dbReference type="ARBA" id="ARBA00022989"/>
    </source>
</evidence>
<dbReference type="InterPro" id="IPR038770">
    <property type="entry name" value="Na+/solute_symporter_sf"/>
</dbReference>
<feature type="transmembrane region" description="Helical" evidence="7">
    <location>
        <begin position="355"/>
        <end position="378"/>
    </location>
</feature>
<keyword evidence="10" id="KW-1185">Reference proteome</keyword>
<evidence type="ECO:0000256" key="3">
    <source>
        <dbReference type="ARBA" id="ARBA00022692"/>
    </source>
</evidence>
<accession>A0A318HC12</accession>
<organism evidence="9 10">
    <name type="scientific">Sphaerotilus hippei</name>
    <dbReference type="NCBI Taxonomy" id="744406"/>
    <lineage>
        <taxon>Bacteria</taxon>
        <taxon>Pseudomonadati</taxon>
        <taxon>Pseudomonadota</taxon>
        <taxon>Betaproteobacteria</taxon>
        <taxon>Burkholderiales</taxon>
        <taxon>Sphaerotilaceae</taxon>
        <taxon>Sphaerotilus</taxon>
    </lineage>
</organism>
<evidence type="ECO:0000256" key="5">
    <source>
        <dbReference type="ARBA" id="ARBA00023065"/>
    </source>
</evidence>
<protein>
    <submittedName>
        <fullName evidence="9">Transporter (CPA2 family)</fullName>
    </submittedName>
</protein>